<dbReference type="GO" id="GO:0050515">
    <property type="term" value="F:4-(cytidine 5'-diphospho)-2-C-methyl-D-erythritol kinase activity"/>
    <property type="evidence" value="ECO:0007669"/>
    <property type="project" value="UniProtKB-UniRule"/>
</dbReference>
<feature type="active site" evidence="9">
    <location>
        <position position="11"/>
    </location>
</feature>
<comment type="catalytic activity">
    <reaction evidence="9">
        <text>4-CDP-2-C-methyl-D-erythritol + ATP = 4-CDP-2-C-methyl-D-erythritol 2-phosphate + ADP + H(+)</text>
        <dbReference type="Rhea" id="RHEA:18437"/>
        <dbReference type="ChEBI" id="CHEBI:15378"/>
        <dbReference type="ChEBI" id="CHEBI:30616"/>
        <dbReference type="ChEBI" id="CHEBI:57823"/>
        <dbReference type="ChEBI" id="CHEBI:57919"/>
        <dbReference type="ChEBI" id="CHEBI:456216"/>
        <dbReference type="EC" id="2.7.1.148"/>
    </reaction>
</comment>
<comment type="function">
    <text evidence="9">Catalyzes the phosphorylation of the position 2 hydroxy group of 4-diphosphocytidyl-2C-methyl-D-erythritol.</text>
</comment>
<evidence type="ECO:0000256" key="4">
    <source>
        <dbReference type="ARBA" id="ARBA00022679"/>
    </source>
</evidence>
<dbReference type="GO" id="GO:0016114">
    <property type="term" value="P:terpenoid biosynthetic process"/>
    <property type="evidence" value="ECO:0007669"/>
    <property type="project" value="InterPro"/>
</dbReference>
<dbReference type="AlphaFoldDB" id="A0A517P2R2"/>
<evidence type="ECO:0000313" key="13">
    <source>
        <dbReference type="Proteomes" id="UP000319817"/>
    </source>
</evidence>
<comment type="similarity">
    <text evidence="1 9">Belongs to the GHMP kinase family. IspE subfamily.</text>
</comment>
<dbReference type="InterPro" id="IPR013750">
    <property type="entry name" value="GHMP_kinase_C_dom"/>
</dbReference>
<keyword evidence="6 9" id="KW-0418">Kinase</keyword>
<dbReference type="PANTHER" id="PTHR43527">
    <property type="entry name" value="4-DIPHOSPHOCYTIDYL-2-C-METHYL-D-ERYTHRITOL KINASE, CHLOROPLASTIC"/>
    <property type="match status" value="1"/>
</dbReference>
<organism evidence="12 13">
    <name type="scientific">Stieleria marina</name>
    <dbReference type="NCBI Taxonomy" id="1930275"/>
    <lineage>
        <taxon>Bacteria</taxon>
        <taxon>Pseudomonadati</taxon>
        <taxon>Planctomycetota</taxon>
        <taxon>Planctomycetia</taxon>
        <taxon>Pirellulales</taxon>
        <taxon>Pirellulaceae</taxon>
        <taxon>Stieleria</taxon>
    </lineage>
</organism>
<keyword evidence="5 9" id="KW-0547">Nucleotide-binding</keyword>
<keyword evidence="4 9" id="KW-0808">Transferase</keyword>
<dbReference type="InterPro" id="IPR006204">
    <property type="entry name" value="GHMP_kinase_N_dom"/>
</dbReference>
<feature type="domain" description="GHMP kinase C-terminal" evidence="11">
    <location>
        <begin position="231"/>
        <end position="304"/>
    </location>
</feature>
<dbReference type="SUPFAM" id="SSF54211">
    <property type="entry name" value="Ribosomal protein S5 domain 2-like"/>
    <property type="match status" value="1"/>
</dbReference>
<evidence type="ECO:0000256" key="7">
    <source>
        <dbReference type="ARBA" id="ARBA00022840"/>
    </source>
</evidence>
<dbReference type="EC" id="2.7.1.148" evidence="2 9"/>
<dbReference type="PANTHER" id="PTHR43527:SF2">
    <property type="entry name" value="4-DIPHOSPHOCYTIDYL-2-C-METHYL-D-ERYTHRITOL KINASE, CHLOROPLASTIC"/>
    <property type="match status" value="1"/>
</dbReference>
<name>A0A517P2R2_9BACT</name>
<dbReference type="GO" id="GO:0019288">
    <property type="term" value="P:isopentenyl diphosphate biosynthetic process, methylerythritol 4-phosphate pathway"/>
    <property type="evidence" value="ECO:0007669"/>
    <property type="project" value="UniProtKB-UniRule"/>
</dbReference>
<dbReference type="UniPathway" id="UPA00056">
    <property type="reaction ID" value="UER00094"/>
</dbReference>
<feature type="domain" description="GHMP kinase N-terminal" evidence="10">
    <location>
        <begin position="90"/>
        <end position="165"/>
    </location>
</feature>
<dbReference type="Pfam" id="PF00288">
    <property type="entry name" value="GHMP_kinases_N"/>
    <property type="match status" value="1"/>
</dbReference>
<evidence type="ECO:0000256" key="1">
    <source>
        <dbReference type="ARBA" id="ARBA00009684"/>
    </source>
</evidence>
<dbReference type="InterPro" id="IPR020568">
    <property type="entry name" value="Ribosomal_Su5_D2-typ_SF"/>
</dbReference>
<dbReference type="InterPro" id="IPR014721">
    <property type="entry name" value="Ribsml_uS5_D2-typ_fold_subgr"/>
</dbReference>
<dbReference type="Gene3D" id="3.30.70.890">
    <property type="entry name" value="GHMP kinase, C-terminal domain"/>
    <property type="match status" value="1"/>
</dbReference>
<dbReference type="InterPro" id="IPR004424">
    <property type="entry name" value="IspE"/>
</dbReference>
<evidence type="ECO:0000256" key="3">
    <source>
        <dbReference type="ARBA" id="ARBA00017473"/>
    </source>
</evidence>
<dbReference type="SUPFAM" id="SSF55060">
    <property type="entry name" value="GHMP Kinase, C-terminal domain"/>
    <property type="match status" value="1"/>
</dbReference>
<dbReference type="OrthoDB" id="9809438at2"/>
<keyword evidence="9" id="KW-0414">Isoprene biosynthesis</keyword>
<dbReference type="RefSeq" id="WP_145421397.1">
    <property type="nucleotide sequence ID" value="NZ_CP036526.1"/>
</dbReference>
<evidence type="ECO:0000256" key="5">
    <source>
        <dbReference type="ARBA" id="ARBA00022741"/>
    </source>
</evidence>
<evidence type="ECO:0000256" key="2">
    <source>
        <dbReference type="ARBA" id="ARBA00012052"/>
    </source>
</evidence>
<dbReference type="Pfam" id="PF08544">
    <property type="entry name" value="GHMP_kinases_C"/>
    <property type="match status" value="1"/>
</dbReference>
<evidence type="ECO:0000259" key="10">
    <source>
        <dbReference type="Pfam" id="PF00288"/>
    </source>
</evidence>
<feature type="binding site" evidence="9">
    <location>
        <begin position="118"/>
        <end position="128"/>
    </location>
    <ligand>
        <name>ATP</name>
        <dbReference type="ChEBI" id="CHEBI:30616"/>
    </ligand>
</feature>
<dbReference type="EMBL" id="CP036526">
    <property type="protein sequence ID" value="QDT13653.1"/>
    <property type="molecule type" value="Genomic_DNA"/>
</dbReference>
<evidence type="ECO:0000256" key="6">
    <source>
        <dbReference type="ARBA" id="ARBA00022777"/>
    </source>
</evidence>
<evidence type="ECO:0000256" key="8">
    <source>
        <dbReference type="ARBA" id="ARBA00032554"/>
    </source>
</evidence>
<dbReference type="InterPro" id="IPR036554">
    <property type="entry name" value="GHMP_kinase_C_sf"/>
</dbReference>
<proteinExistence type="inferred from homology"/>
<sequence length="330" mass="34502">MKIAVTRPPAKLNLFLELLGKRSDGFHEIDTVMVPIDLCDELKLWRTDDPGIELQVGWLPSIEIVAARLGVECGSPQADSLLSIPSGESNLVHRALTEFSKRLGVTGGFGCQLHKRIPAGAGMGGASSDAASALLAAATLCDVSLDSPFLWEIAASIGSDVPFFLGDPQGGSGGGAIRAARARGRGEKIEATPIQGTLNFVVVFPGASLSTPTVYGHSVVPDQPLSAESLVAALRSGDLAATQTSLSNRLAQSAKEILPRIDEILKTMWRFGMTACQLTGSGSACFAVVQSADEARHCANRLRSLLEPGAFVIDARSVSLPAGITIGDTK</sequence>
<feature type="active site" evidence="9">
    <location>
        <position position="160"/>
    </location>
</feature>
<keyword evidence="7 9" id="KW-0067">ATP-binding</keyword>
<keyword evidence="13" id="KW-1185">Reference proteome</keyword>
<comment type="pathway">
    <text evidence="9">Isoprenoid biosynthesis; isopentenyl diphosphate biosynthesis via DXP pathway; isopentenyl diphosphate from 1-deoxy-D-xylulose 5-phosphate: step 3/6.</text>
</comment>
<protein>
    <recommendedName>
        <fullName evidence="3 9">4-diphosphocytidyl-2-C-methyl-D-erythritol kinase</fullName>
        <shortName evidence="9">CMK</shortName>
        <ecNumber evidence="2 9">2.7.1.148</ecNumber>
    </recommendedName>
    <alternativeName>
        <fullName evidence="8 9">4-(cytidine-5'-diphospho)-2-C-methyl-D-erythritol kinase</fullName>
    </alternativeName>
</protein>
<gene>
    <name evidence="9 12" type="primary">ispE</name>
    <name evidence="12" type="ORF">K239x_56730</name>
</gene>
<dbReference type="Gene3D" id="3.30.230.10">
    <property type="match status" value="1"/>
</dbReference>
<evidence type="ECO:0000259" key="11">
    <source>
        <dbReference type="Pfam" id="PF08544"/>
    </source>
</evidence>
<evidence type="ECO:0000256" key="9">
    <source>
        <dbReference type="HAMAP-Rule" id="MF_00061"/>
    </source>
</evidence>
<evidence type="ECO:0000313" key="12">
    <source>
        <dbReference type="EMBL" id="QDT13653.1"/>
    </source>
</evidence>
<reference evidence="12 13" key="1">
    <citation type="submission" date="2019-02" db="EMBL/GenBank/DDBJ databases">
        <title>Deep-cultivation of Planctomycetes and their phenomic and genomic characterization uncovers novel biology.</title>
        <authorList>
            <person name="Wiegand S."/>
            <person name="Jogler M."/>
            <person name="Boedeker C."/>
            <person name="Pinto D."/>
            <person name="Vollmers J."/>
            <person name="Rivas-Marin E."/>
            <person name="Kohn T."/>
            <person name="Peeters S.H."/>
            <person name="Heuer A."/>
            <person name="Rast P."/>
            <person name="Oberbeckmann S."/>
            <person name="Bunk B."/>
            <person name="Jeske O."/>
            <person name="Meyerdierks A."/>
            <person name="Storesund J.E."/>
            <person name="Kallscheuer N."/>
            <person name="Luecker S."/>
            <person name="Lage O.M."/>
            <person name="Pohl T."/>
            <person name="Merkel B.J."/>
            <person name="Hornburger P."/>
            <person name="Mueller R.-W."/>
            <person name="Bruemmer F."/>
            <person name="Labrenz M."/>
            <person name="Spormann A.M."/>
            <person name="Op den Camp H."/>
            <person name="Overmann J."/>
            <person name="Amann R."/>
            <person name="Jetten M.S.M."/>
            <person name="Mascher T."/>
            <person name="Medema M.H."/>
            <person name="Devos D.P."/>
            <person name="Kaster A.-K."/>
            <person name="Ovreas L."/>
            <person name="Rohde M."/>
            <person name="Galperin M.Y."/>
            <person name="Jogler C."/>
        </authorList>
    </citation>
    <scope>NUCLEOTIDE SEQUENCE [LARGE SCALE GENOMIC DNA]</scope>
    <source>
        <strain evidence="12 13">K23_9</strain>
    </source>
</reference>
<dbReference type="HAMAP" id="MF_00061">
    <property type="entry name" value="IspE"/>
    <property type="match status" value="1"/>
</dbReference>
<dbReference type="PIRSF" id="PIRSF010376">
    <property type="entry name" value="IspE"/>
    <property type="match status" value="1"/>
</dbReference>
<dbReference type="GO" id="GO:0005524">
    <property type="term" value="F:ATP binding"/>
    <property type="evidence" value="ECO:0007669"/>
    <property type="project" value="UniProtKB-UniRule"/>
</dbReference>
<dbReference type="Proteomes" id="UP000319817">
    <property type="component" value="Chromosome"/>
</dbReference>
<accession>A0A517P2R2</accession>